<dbReference type="KEGG" id="aagg:ETAA8_58430"/>
<reference evidence="1 2" key="1">
    <citation type="submission" date="2019-02" db="EMBL/GenBank/DDBJ databases">
        <title>Deep-cultivation of Planctomycetes and their phenomic and genomic characterization uncovers novel biology.</title>
        <authorList>
            <person name="Wiegand S."/>
            <person name="Jogler M."/>
            <person name="Boedeker C."/>
            <person name="Pinto D."/>
            <person name="Vollmers J."/>
            <person name="Rivas-Marin E."/>
            <person name="Kohn T."/>
            <person name="Peeters S.H."/>
            <person name="Heuer A."/>
            <person name="Rast P."/>
            <person name="Oberbeckmann S."/>
            <person name="Bunk B."/>
            <person name="Jeske O."/>
            <person name="Meyerdierks A."/>
            <person name="Storesund J.E."/>
            <person name="Kallscheuer N."/>
            <person name="Luecker S."/>
            <person name="Lage O.M."/>
            <person name="Pohl T."/>
            <person name="Merkel B.J."/>
            <person name="Hornburger P."/>
            <person name="Mueller R.-W."/>
            <person name="Bruemmer F."/>
            <person name="Labrenz M."/>
            <person name="Spormann A.M."/>
            <person name="Op den Camp H."/>
            <person name="Overmann J."/>
            <person name="Amann R."/>
            <person name="Jetten M.S.M."/>
            <person name="Mascher T."/>
            <person name="Medema M.H."/>
            <person name="Devos D.P."/>
            <person name="Kaster A.-K."/>
            <person name="Ovreas L."/>
            <person name="Rohde M."/>
            <person name="Galperin M.Y."/>
            <person name="Jogler C."/>
        </authorList>
    </citation>
    <scope>NUCLEOTIDE SEQUENCE [LARGE SCALE GENOMIC DNA]</scope>
    <source>
        <strain evidence="1 2">ETA_A8</strain>
    </source>
</reference>
<organism evidence="1 2">
    <name type="scientific">Anatilimnocola aggregata</name>
    <dbReference type="NCBI Taxonomy" id="2528021"/>
    <lineage>
        <taxon>Bacteria</taxon>
        <taxon>Pseudomonadati</taxon>
        <taxon>Planctomycetota</taxon>
        <taxon>Planctomycetia</taxon>
        <taxon>Pirellulales</taxon>
        <taxon>Pirellulaceae</taxon>
        <taxon>Anatilimnocola</taxon>
    </lineage>
</organism>
<gene>
    <name evidence="1" type="ORF">ETAA8_58430</name>
</gene>
<evidence type="ECO:0000313" key="1">
    <source>
        <dbReference type="EMBL" id="QDU30695.1"/>
    </source>
</evidence>
<keyword evidence="2" id="KW-1185">Reference proteome</keyword>
<dbReference type="EMBL" id="CP036274">
    <property type="protein sequence ID" value="QDU30695.1"/>
    <property type="molecule type" value="Genomic_DNA"/>
</dbReference>
<protein>
    <submittedName>
        <fullName evidence="1">Uncharacterized protein</fullName>
    </submittedName>
</protein>
<dbReference type="Proteomes" id="UP000315017">
    <property type="component" value="Chromosome"/>
</dbReference>
<dbReference type="RefSeq" id="WP_145096592.1">
    <property type="nucleotide sequence ID" value="NZ_CP036274.1"/>
</dbReference>
<name>A0A517YKE5_9BACT</name>
<dbReference type="AlphaFoldDB" id="A0A517YKE5"/>
<proteinExistence type="predicted"/>
<accession>A0A517YKE5</accession>
<sequence>MELTQPASLLKLAASLGSTVAIARLSNSDRQSLDDGIRLFMSTADFLPNGFEYGPATLWPYTHEAALRMGLAAFREFLPDWRAAFQEHGDMIPDNVAPEFPSKVLQAIEGWLREPQSFDWDQHGELYCLIKDETCLDGYLPNDFPGVPKIVSAWCLGSLKLIDASN</sequence>
<evidence type="ECO:0000313" key="2">
    <source>
        <dbReference type="Proteomes" id="UP000315017"/>
    </source>
</evidence>